<protein>
    <submittedName>
        <fullName evidence="2">Uncharacterized protein</fullName>
    </submittedName>
</protein>
<dbReference type="AlphaFoldDB" id="A0A2T4H8C2"/>
<gene>
    <name evidence="2" type="ORF">FCULG_00004453</name>
</gene>
<feature type="region of interest" description="Disordered" evidence="1">
    <location>
        <begin position="57"/>
        <end position="96"/>
    </location>
</feature>
<comment type="caution">
    <text evidence="2">The sequence shown here is derived from an EMBL/GenBank/DDBJ whole genome shotgun (WGS) entry which is preliminary data.</text>
</comment>
<evidence type="ECO:0000313" key="3">
    <source>
        <dbReference type="Proteomes" id="UP000241587"/>
    </source>
</evidence>
<dbReference type="EMBL" id="PVEM01000001">
    <property type="protein sequence ID" value="PTD12060.1"/>
    <property type="molecule type" value="Genomic_DNA"/>
</dbReference>
<evidence type="ECO:0000256" key="1">
    <source>
        <dbReference type="SAM" id="MobiDB-lite"/>
    </source>
</evidence>
<proteinExistence type="predicted"/>
<accession>A0A2T4H8C2</accession>
<keyword evidence="3" id="KW-1185">Reference proteome</keyword>
<evidence type="ECO:0000313" key="2">
    <source>
        <dbReference type="EMBL" id="PTD12060.1"/>
    </source>
</evidence>
<feature type="compositionally biased region" description="Basic and acidic residues" evidence="1">
    <location>
        <begin position="58"/>
        <end position="73"/>
    </location>
</feature>
<sequence>MHKLLDLGDCNIVEVNQANPFAEDASFFGIHYHHTSKVHRGLMSWVKTGRTLRIAADYGRHAPQKDSLAERRMRPGRRRQTTVAQNTNEKEVQSKLERSVSVLPYARTSAHESDSDMEIAEHVSLKLEEPTTKLT</sequence>
<organism evidence="2 3">
    <name type="scientific">Fusarium culmorum</name>
    <dbReference type="NCBI Taxonomy" id="5516"/>
    <lineage>
        <taxon>Eukaryota</taxon>
        <taxon>Fungi</taxon>
        <taxon>Dikarya</taxon>
        <taxon>Ascomycota</taxon>
        <taxon>Pezizomycotina</taxon>
        <taxon>Sordariomycetes</taxon>
        <taxon>Hypocreomycetidae</taxon>
        <taxon>Hypocreales</taxon>
        <taxon>Nectriaceae</taxon>
        <taxon>Fusarium</taxon>
    </lineage>
</organism>
<dbReference type="Proteomes" id="UP000241587">
    <property type="component" value="Unassembled WGS sequence"/>
</dbReference>
<name>A0A2T4H8C2_FUSCU</name>
<reference evidence="2 3" key="1">
    <citation type="submission" date="2018-02" db="EMBL/GenBank/DDBJ databases">
        <title>Fusarium culmorum secondary metabolites in fungal-bacterial-plant interactions.</title>
        <authorList>
            <person name="Schmidt R."/>
        </authorList>
    </citation>
    <scope>NUCLEOTIDE SEQUENCE [LARGE SCALE GENOMIC DNA]</scope>
    <source>
        <strain evidence="2 3">PV</strain>
    </source>
</reference>